<proteinExistence type="predicted"/>
<organism evidence="2 3">
    <name type="scientific">Puccinia coronata f. sp. avenae</name>
    <dbReference type="NCBI Taxonomy" id="200324"/>
    <lineage>
        <taxon>Eukaryota</taxon>
        <taxon>Fungi</taxon>
        <taxon>Dikarya</taxon>
        <taxon>Basidiomycota</taxon>
        <taxon>Pucciniomycotina</taxon>
        <taxon>Pucciniomycetes</taxon>
        <taxon>Pucciniales</taxon>
        <taxon>Pucciniaceae</taxon>
        <taxon>Puccinia</taxon>
    </lineage>
</organism>
<sequence length="126" mass="13294">MTSPLSEGHPPPPSPATTNDLPPLNIPLASHFDCCLQASIHAPQLVSPQESPPPPPPSPKSPDGNTSPAPDAPPVANSKPALRRSGRTPNEEYGSLMGMSTWKLVLRPEKQKNHLLKVGLQGKAPP</sequence>
<evidence type="ECO:0000313" key="2">
    <source>
        <dbReference type="EMBL" id="PLW13278.1"/>
    </source>
</evidence>
<dbReference type="AlphaFoldDB" id="A0A2N5SJ55"/>
<evidence type="ECO:0000313" key="3">
    <source>
        <dbReference type="Proteomes" id="UP000235392"/>
    </source>
</evidence>
<feature type="region of interest" description="Disordered" evidence="1">
    <location>
        <begin position="1"/>
        <end position="27"/>
    </location>
</feature>
<protein>
    <submittedName>
        <fullName evidence="2">Uncharacterized protein</fullName>
    </submittedName>
</protein>
<feature type="compositionally biased region" description="Pro residues" evidence="1">
    <location>
        <begin position="50"/>
        <end position="60"/>
    </location>
</feature>
<evidence type="ECO:0000256" key="1">
    <source>
        <dbReference type="SAM" id="MobiDB-lite"/>
    </source>
</evidence>
<comment type="caution">
    <text evidence="2">The sequence shown here is derived from an EMBL/GenBank/DDBJ whole genome shotgun (WGS) entry which is preliminary data.</text>
</comment>
<accession>A0A2N5SJ55</accession>
<name>A0A2N5SJ55_9BASI</name>
<gene>
    <name evidence="2" type="ORF">PCASD_25181</name>
</gene>
<dbReference type="Proteomes" id="UP000235392">
    <property type="component" value="Unassembled WGS sequence"/>
</dbReference>
<reference evidence="2 3" key="1">
    <citation type="submission" date="2017-11" db="EMBL/GenBank/DDBJ databases">
        <title>De novo assembly and phasing of dikaryotic genomes from two isolates of Puccinia coronata f. sp. avenae, the causal agent of oat crown rust.</title>
        <authorList>
            <person name="Miller M.E."/>
            <person name="Zhang Y."/>
            <person name="Omidvar V."/>
            <person name="Sperschneider J."/>
            <person name="Schwessinger B."/>
            <person name="Raley C."/>
            <person name="Palmer J.M."/>
            <person name="Garnica D."/>
            <person name="Upadhyaya N."/>
            <person name="Rathjen J."/>
            <person name="Taylor J.M."/>
            <person name="Park R.F."/>
            <person name="Dodds P.N."/>
            <person name="Hirsch C.D."/>
            <person name="Kianian S.F."/>
            <person name="Figueroa M."/>
        </authorList>
    </citation>
    <scope>NUCLEOTIDE SEQUENCE [LARGE SCALE GENOMIC DNA]</scope>
    <source>
        <strain evidence="2">12SD80</strain>
    </source>
</reference>
<dbReference type="EMBL" id="PGCI01000857">
    <property type="protein sequence ID" value="PLW13278.1"/>
    <property type="molecule type" value="Genomic_DNA"/>
</dbReference>
<feature type="region of interest" description="Disordered" evidence="1">
    <location>
        <begin position="40"/>
        <end position="96"/>
    </location>
</feature>